<evidence type="ECO:0000313" key="3">
    <source>
        <dbReference type="EMBL" id="MFD0725228.1"/>
    </source>
</evidence>
<feature type="domain" description="PepSY" evidence="2">
    <location>
        <begin position="23"/>
        <end position="91"/>
    </location>
</feature>
<evidence type="ECO:0000259" key="2">
    <source>
        <dbReference type="Pfam" id="PF13670"/>
    </source>
</evidence>
<feature type="signal peptide" evidence="1">
    <location>
        <begin position="1"/>
        <end position="34"/>
    </location>
</feature>
<keyword evidence="4" id="KW-1185">Reference proteome</keyword>
<feature type="chain" id="PRO_5046714761" evidence="1">
    <location>
        <begin position="35"/>
        <end position="155"/>
    </location>
</feature>
<feature type="domain" description="PepSY" evidence="2">
    <location>
        <begin position="98"/>
        <end position="151"/>
    </location>
</feature>
<evidence type="ECO:0000256" key="1">
    <source>
        <dbReference type="SAM" id="SignalP"/>
    </source>
</evidence>
<dbReference type="EMBL" id="JBHTIF010000001">
    <property type="protein sequence ID" value="MFD0725228.1"/>
    <property type="molecule type" value="Genomic_DNA"/>
</dbReference>
<dbReference type="Proteomes" id="UP001597110">
    <property type="component" value="Unassembled WGS sequence"/>
</dbReference>
<organism evidence="3 4">
    <name type="scientific">Lysobacter brunescens</name>
    <dbReference type="NCBI Taxonomy" id="262323"/>
    <lineage>
        <taxon>Bacteria</taxon>
        <taxon>Pseudomonadati</taxon>
        <taxon>Pseudomonadota</taxon>
        <taxon>Gammaproteobacteria</taxon>
        <taxon>Lysobacterales</taxon>
        <taxon>Lysobacteraceae</taxon>
        <taxon>Lysobacter</taxon>
    </lineage>
</organism>
<dbReference type="InterPro" id="IPR025711">
    <property type="entry name" value="PepSY"/>
</dbReference>
<dbReference type="Pfam" id="PF13670">
    <property type="entry name" value="PepSY_2"/>
    <property type="match status" value="2"/>
</dbReference>
<protein>
    <submittedName>
        <fullName evidence="3">PepSY domain-containing protein</fullName>
    </submittedName>
</protein>
<comment type="caution">
    <text evidence="3">The sequence shown here is derived from an EMBL/GenBank/DDBJ whole genome shotgun (WGS) entry which is preliminary data.</text>
</comment>
<gene>
    <name evidence="3" type="ORF">ACFQ0E_06385</name>
</gene>
<proteinExistence type="predicted"/>
<accession>A0ABW2YED1</accession>
<sequence>MKTMHHGKTTHPAKRTGILLGLALAAALSANAHAGDDTALTEAQVKATLEAQGYSRINDLKFKDGVWKADARSADGNRVDVRLDPRTGQVFPDEQVANLSEADVKARLSAQGYSDIHDVSFRNGIWNAKADNAAGVEMALRLDPATGDVIGADKD</sequence>
<reference evidence="4" key="1">
    <citation type="journal article" date="2019" name="Int. J. Syst. Evol. Microbiol.">
        <title>The Global Catalogue of Microorganisms (GCM) 10K type strain sequencing project: providing services to taxonomists for standard genome sequencing and annotation.</title>
        <authorList>
            <consortium name="The Broad Institute Genomics Platform"/>
            <consortium name="The Broad Institute Genome Sequencing Center for Infectious Disease"/>
            <person name="Wu L."/>
            <person name="Ma J."/>
        </authorList>
    </citation>
    <scope>NUCLEOTIDE SEQUENCE [LARGE SCALE GENOMIC DNA]</scope>
    <source>
        <strain evidence="4">CCUG 55585</strain>
    </source>
</reference>
<dbReference type="RefSeq" id="WP_386822837.1">
    <property type="nucleotide sequence ID" value="NZ_JBHTIF010000001.1"/>
</dbReference>
<keyword evidence="1" id="KW-0732">Signal</keyword>
<evidence type="ECO:0000313" key="4">
    <source>
        <dbReference type="Proteomes" id="UP001597110"/>
    </source>
</evidence>
<name>A0ABW2YED1_9GAMM</name>